<name>A0A0G4FES6_9ALVE</name>
<evidence type="ECO:0000313" key="2">
    <source>
        <dbReference type="EMBL" id="CEM11497.1"/>
    </source>
</evidence>
<feature type="compositionally biased region" description="Low complexity" evidence="1">
    <location>
        <begin position="75"/>
        <end position="94"/>
    </location>
</feature>
<dbReference type="AlphaFoldDB" id="A0A0G4FES6"/>
<reference evidence="2" key="1">
    <citation type="submission" date="2014-11" db="EMBL/GenBank/DDBJ databases">
        <authorList>
            <person name="Otto D Thomas"/>
            <person name="Naeem Raeece"/>
        </authorList>
    </citation>
    <scope>NUCLEOTIDE SEQUENCE</scope>
</reference>
<organism evidence="2">
    <name type="scientific">Chromera velia CCMP2878</name>
    <dbReference type="NCBI Taxonomy" id="1169474"/>
    <lineage>
        <taxon>Eukaryota</taxon>
        <taxon>Sar</taxon>
        <taxon>Alveolata</taxon>
        <taxon>Colpodellida</taxon>
        <taxon>Chromeraceae</taxon>
        <taxon>Chromera</taxon>
    </lineage>
</organism>
<gene>
    <name evidence="2" type="ORF">Cvel_16552</name>
</gene>
<dbReference type="PhylomeDB" id="A0A0G4FES6"/>
<feature type="compositionally biased region" description="Basic residues" evidence="1">
    <location>
        <begin position="95"/>
        <end position="110"/>
    </location>
</feature>
<feature type="region of interest" description="Disordered" evidence="1">
    <location>
        <begin position="60"/>
        <end position="127"/>
    </location>
</feature>
<sequence length="127" mass="13901">MNDRDYETLRKAALEIKPGELRLVEKGLYGMPCSGNIFDKSLAGVQGEAGYERVETGVAVKRGEAKGPAHSTEKSPSPLDPSSSSSDSGSSVSSHSRRRRRHRSRRSGHGKKVDMATVRREAWFPTS</sequence>
<protein>
    <submittedName>
        <fullName evidence="2">Uncharacterized protein</fullName>
    </submittedName>
</protein>
<feature type="compositionally biased region" description="Basic and acidic residues" evidence="1">
    <location>
        <begin position="60"/>
        <end position="73"/>
    </location>
</feature>
<feature type="compositionally biased region" description="Basic and acidic residues" evidence="1">
    <location>
        <begin position="111"/>
        <end position="127"/>
    </location>
</feature>
<evidence type="ECO:0000256" key="1">
    <source>
        <dbReference type="SAM" id="MobiDB-lite"/>
    </source>
</evidence>
<dbReference type="EMBL" id="CDMZ01000309">
    <property type="protein sequence ID" value="CEM11497.1"/>
    <property type="molecule type" value="Genomic_DNA"/>
</dbReference>
<accession>A0A0G4FES6</accession>
<dbReference type="VEuPathDB" id="CryptoDB:Cvel_16552"/>
<proteinExistence type="predicted"/>